<dbReference type="GO" id="GO:0022857">
    <property type="term" value="F:transmembrane transporter activity"/>
    <property type="evidence" value="ECO:0007669"/>
    <property type="project" value="TreeGrafter"/>
</dbReference>
<evidence type="ECO:0000256" key="6">
    <source>
        <dbReference type="ARBA" id="ARBA00038076"/>
    </source>
</evidence>
<feature type="transmembrane region" description="Helical" evidence="7">
    <location>
        <begin position="271"/>
        <end position="299"/>
    </location>
</feature>
<reference evidence="10" key="1">
    <citation type="submission" date="2006-10" db="EMBL/GenBank/DDBJ databases">
        <title>Complete sequence of Solibacter usitatus Ellin6076.</title>
        <authorList>
            <consortium name="US DOE Joint Genome Institute"/>
            <person name="Copeland A."/>
            <person name="Lucas S."/>
            <person name="Lapidus A."/>
            <person name="Barry K."/>
            <person name="Detter J.C."/>
            <person name="Glavina del Rio T."/>
            <person name="Hammon N."/>
            <person name="Israni S."/>
            <person name="Dalin E."/>
            <person name="Tice H."/>
            <person name="Pitluck S."/>
            <person name="Thompson L.S."/>
            <person name="Brettin T."/>
            <person name="Bruce D."/>
            <person name="Han C."/>
            <person name="Tapia R."/>
            <person name="Gilna P."/>
            <person name="Schmutz J."/>
            <person name="Larimer F."/>
            <person name="Land M."/>
            <person name="Hauser L."/>
            <person name="Kyrpides N."/>
            <person name="Mikhailova N."/>
            <person name="Janssen P.H."/>
            <person name="Kuske C.R."/>
            <person name="Richardson P."/>
        </authorList>
    </citation>
    <scope>NUCLEOTIDE SEQUENCE</scope>
    <source>
        <strain evidence="10">Ellin6076</strain>
    </source>
</reference>
<dbReference type="PANTHER" id="PTHR30572:SF4">
    <property type="entry name" value="ABC TRANSPORTER PERMEASE YTRF"/>
    <property type="match status" value="1"/>
</dbReference>
<dbReference type="Pfam" id="PF12704">
    <property type="entry name" value="MacB_PCD"/>
    <property type="match status" value="1"/>
</dbReference>
<keyword evidence="2" id="KW-1003">Cell membrane</keyword>
<dbReference type="KEGG" id="sus:Acid_2862"/>
<evidence type="ECO:0000313" key="10">
    <source>
        <dbReference type="EMBL" id="ABJ83848.1"/>
    </source>
</evidence>
<dbReference type="FunCoup" id="Q023J2">
    <property type="interactions" value="271"/>
</dbReference>
<keyword evidence="3 7" id="KW-0812">Transmembrane</keyword>
<comment type="subcellular location">
    <subcellularLocation>
        <location evidence="1">Cell membrane</location>
        <topology evidence="1">Multi-pass membrane protein</topology>
    </subcellularLocation>
</comment>
<protein>
    <recommendedName>
        <fullName evidence="11">FtsX-like permease family protein</fullName>
    </recommendedName>
</protein>
<evidence type="ECO:0008006" key="11">
    <source>
        <dbReference type="Google" id="ProtNLM"/>
    </source>
</evidence>
<evidence type="ECO:0000259" key="8">
    <source>
        <dbReference type="Pfam" id="PF02687"/>
    </source>
</evidence>
<evidence type="ECO:0000259" key="9">
    <source>
        <dbReference type="Pfam" id="PF12704"/>
    </source>
</evidence>
<organism evidence="10">
    <name type="scientific">Solibacter usitatus (strain Ellin6076)</name>
    <dbReference type="NCBI Taxonomy" id="234267"/>
    <lineage>
        <taxon>Bacteria</taxon>
        <taxon>Pseudomonadati</taxon>
        <taxon>Acidobacteriota</taxon>
        <taxon>Terriglobia</taxon>
        <taxon>Bryobacterales</taxon>
        <taxon>Solibacteraceae</taxon>
        <taxon>Candidatus Solibacter</taxon>
    </lineage>
</organism>
<dbReference type="STRING" id="234267.Acid_2862"/>
<dbReference type="EMBL" id="CP000473">
    <property type="protein sequence ID" value="ABJ83848.1"/>
    <property type="molecule type" value="Genomic_DNA"/>
</dbReference>
<dbReference type="InterPro" id="IPR050250">
    <property type="entry name" value="Macrolide_Exporter_MacB"/>
</dbReference>
<dbReference type="InterPro" id="IPR003838">
    <property type="entry name" value="ABC3_permease_C"/>
</dbReference>
<proteinExistence type="inferred from homology"/>
<feature type="domain" description="ABC3 transporter permease C-terminal" evidence="8">
    <location>
        <begin position="279"/>
        <end position="392"/>
    </location>
</feature>
<feature type="transmembrane region" description="Helical" evidence="7">
    <location>
        <begin position="320"/>
        <end position="346"/>
    </location>
</feature>
<gene>
    <name evidence="10" type="ordered locus">Acid_2862</name>
</gene>
<feature type="domain" description="MacB-like periplasmic core" evidence="9">
    <location>
        <begin position="21"/>
        <end position="242"/>
    </location>
</feature>
<evidence type="ECO:0000256" key="4">
    <source>
        <dbReference type="ARBA" id="ARBA00022989"/>
    </source>
</evidence>
<dbReference type="Pfam" id="PF02687">
    <property type="entry name" value="FtsX"/>
    <property type="match status" value="1"/>
</dbReference>
<dbReference type="InterPro" id="IPR025857">
    <property type="entry name" value="MacB_PCD"/>
</dbReference>
<evidence type="ECO:0000256" key="2">
    <source>
        <dbReference type="ARBA" id="ARBA00022475"/>
    </source>
</evidence>
<dbReference type="PANTHER" id="PTHR30572">
    <property type="entry name" value="MEMBRANE COMPONENT OF TRANSPORTER-RELATED"/>
    <property type="match status" value="1"/>
</dbReference>
<dbReference type="AlphaFoldDB" id="Q023J2"/>
<evidence type="ECO:0000256" key="1">
    <source>
        <dbReference type="ARBA" id="ARBA00004651"/>
    </source>
</evidence>
<dbReference type="GO" id="GO:0005886">
    <property type="term" value="C:plasma membrane"/>
    <property type="evidence" value="ECO:0007669"/>
    <property type="project" value="UniProtKB-SubCell"/>
</dbReference>
<evidence type="ECO:0000256" key="3">
    <source>
        <dbReference type="ARBA" id="ARBA00022692"/>
    </source>
</evidence>
<feature type="transmembrane region" description="Helical" evidence="7">
    <location>
        <begin position="21"/>
        <end position="43"/>
    </location>
</feature>
<accession>Q023J2</accession>
<keyword evidence="4 7" id="KW-1133">Transmembrane helix</keyword>
<sequence length="399" mass="43064">MFLGEAVRFSAQALRASPVRSLLTGLGMAIGTASVILVVTISLTSRDYILEQVQGIGSNIIFAYYANAGGSTVADADYIKMTDVHALRQELTADIVAATGVMSNFDRILIGGKEQDVKVIGTDQDYQPVRNIVISSGRFLDESDITLRGKTALLTDQLATRMFGGRAAALSQVIKLYGLEFTVIGTFHEKVETFGQSEVERDTILIPITVLRYFTPVERIDPLYVQVRSPQEVERVALRVQQILEARHRPGARYRVDTLTAILNAAKNISLILSLVLVLVSAITLVISGIGIMNIMLVTVTERTREIGVRLAVGASPREILLQFLAEAIMVSLTGGVAGILAGIAIPLSVQLFADIKIPISPVAIVVAFGVSCLVGLIFGILPANRAAHLHPTEALRYE</sequence>
<evidence type="ECO:0000256" key="7">
    <source>
        <dbReference type="SAM" id="Phobius"/>
    </source>
</evidence>
<dbReference type="InParanoid" id="Q023J2"/>
<dbReference type="OrthoDB" id="9770036at2"/>
<dbReference type="HOGENOM" id="CLU_000604_8_0_0"/>
<comment type="similarity">
    <text evidence="6">Belongs to the ABC-4 integral membrane protein family.</text>
</comment>
<evidence type="ECO:0000256" key="5">
    <source>
        <dbReference type="ARBA" id="ARBA00023136"/>
    </source>
</evidence>
<keyword evidence="5 7" id="KW-0472">Membrane</keyword>
<name>Q023J2_SOLUE</name>
<feature type="transmembrane region" description="Helical" evidence="7">
    <location>
        <begin position="358"/>
        <end position="382"/>
    </location>
</feature>
<dbReference type="eggNOG" id="COG0577">
    <property type="taxonomic scope" value="Bacteria"/>
</dbReference>